<gene>
    <name evidence="1" type="ORF">SMRZ_LOCUS10191</name>
</gene>
<evidence type="ECO:0000313" key="2">
    <source>
        <dbReference type="Proteomes" id="UP000277204"/>
    </source>
</evidence>
<organism evidence="1 2">
    <name type="scientific">Schistosoma margrebowiei</name>
    <dbReference type="NCBI Taxonomy" id="48269"/>
    <lineage>
        <taxon>Eukaryota</taxon>
        <taxon>Metazoa</taxon>
        <taxon>Spiralia</taxon>
        <taxon>Lophotrochozoa</taxon>
        <taxon>Platyhelminthes</taxon>
        <taxon>Trematoda</taxon>
        <taxon>Digenea</taxon>
        <taxon>Strigeidida</taxon>
        <taxon>Schistosomatoidea</taxon>
        <taxon>Schistosomatidae</taxon>
        <taxon>Schistosoma</taxon>
    </lineage>
</organism>
<keyword evidence="2" id="KW-1185">Reference proteome</keyword>
<proteinExistence type="predicted"/>
<dbReference type="EMBL" id="UZAI01005154">
    <property type="protein sequence ID" value="VDO89314.1"/>
    <property type="molecule type" value="Genomic_DNA"/>
</dbReference>
<reference evidence="1 2" key="1">
    <citation type="submission" date="2018-11" db="EMBL/GenBank/DDBJ databases">
        <authorList>
            <consortium name="Pathogen Informatics"/>
        </authorList>
    </citation>
    <scope>NUCLEOTIDE SEQUENCE [LARGE SCALE GENOMIC DNA]</scope>
    <source>
        <strain evidence="1 2">Zambia</strain>
    </source>
</reference>
<dbReference type="AlphaFoldDB" id="A0A183M2B6"/>
<name>A0A183M2B6_9TREM</name>
<accession>A0A183M2B6</accession>
<dbReference type="Proteomes" id="UP000277204">
    <property type="component" value="Unassembled WGS sequence"/>
</dbReference>
<evidence type="ECO:0000313" key="1">
    <source>
        <dbReference type="EMBL" id="VDO89314.1"/>
    </source>
</evidence>
<protein>
    <submittedName>
        <fullName evidence="1">Uncharacterized protein</fullName>
    </submittedName>
</protein>
<sequence>MENNWKSIKEVLTSTYKRVLGCKRHYHKEWTSIDKIQERKTKKTTINNSRTRVEKVKTQAEYREANKQVKKSIIIDRQKYVEDLATTEGKAATEVNVKQLCDTTKKLVGKYSKLERPVKDKEGRPIAEIQRHLNR</sequence>